<dbReference type="EMBL" id="CP013614">
    <property type="protein sequence ID" value="ALS00189.1"/>
    <property type="molecule type" value="Genomic_DNA"/>
</dbReference>
<dbReference type="SUPFAM" id="SSF55729">
    <property type="entry name" value="Acyl-CoA N-acyltransferases (Nat)"/>
    <property type="match status" value="1"/>
</dbReference>
<dbReference type="Gene3D" id="3.40.630.30">
    <property type="match status" value="1"/>
</dbReference>
<dbReference type="Pfam" id="PF00583">
    <property type="entry name" value="Acetyltransf_1"/>
    <property type="match status" value="1"/>
</dbReference>
<dbReference type="InterPro" id="IPR000182">
    <property type="entry name" value="GNAT_dom"/>
</dbReference>
<dbReference type="Proteomes" id="UP000065511">
    <property type="component" value="Chromosome"/>
</dbReference>
<proteinExistence type="predicted"/>
<dbReference type="RefSeq" id="WP_071876261.1">
    <property type="nucleotide sequence ID" value="NZ_JXLC01000002.1"/>
</dbReference>
<sequence length="210" mass="24392">MEIITIDQLDKKQEKEVIALISDSWNLSQRMPIQADHDKTLKLFITFLNMTNDFAFYAISDHKIVGLIIGKTKTQFNLLNFLYYSMKLIRQAFVLPFLGKEARQYFKDYFNLTKAYPILTKNTGKLTNEVSLFAVSSAHQGQGIGKKLMKKTIEHYQSSGVKQFELFTDTTCSYQFYDKNAFHLLGTQKVALRPNHEETVMLYQKSIYIN</sequence>
<dbReference type="PROSITE" id="PS51186">
    <property type="entry name" value="GNAT"/>
    <property type="match status" value="1"/>
</dbReference>
<reference evidence="3 5" key="1">
    <citation type="submission" date="2014-12" db="EMBL/GenBank/DDBJ databases">
        <title>Draft genome sequences of 29 type strains of Enterococci.</title>
        <authorList>
            <person name="Zhong Z."/>
            <person name="Sun Z."/>
            <person name="Liu W."/>
            <person name="Zhang W."/>
            <person name="Zhang H."/>
        </authorList>
    </citation>
    <scope>NUCLEOTIDE SEQUENCE [LARGE SCALE GENOMIC DNA]</scope>
    <source>
        <strain evidence="3 5">DSM 22801</strain>
    </source>
</reference>
<dbReference type="CDD" id="cd04301">
    <property type="entry name" value="NAT_SF"/>
    <property type="match status" value="1"/>
</dbReference>
<name>A0A0S3K7B6_9ENTE</name>
<accession>A0A0S3K7B6</accession>
<dbReference type="InterPro" id="IPR016181">
    <property type="entry name" value="Acyl_CoA_acyltransferase"/>
</dbReference>
<evidence type="ECO:0000313" key="2">
    <source>
        <dbReference type="EMBL" id="ALS00189.1"/>
    </source>
</evidence>
<keyword evidence="4" id="KW-1185">Reference proteome</keyword>
<dbReference type="Proteomes" id="UP000183039">
    <property type="component" value="Unassembled WGS sequence"/>
</dbReference>
<dbReference type="GO" id="GO:0016747">
    <property type="term" value="F:acyltransferase activity, transferring groups other than amino-acyl groups"/>
    <property type="evidence" value="ECO:0007669"/>
    <property type="project" value="InterPro"/>
</dbReference>
<dbReference type="OrthoDB" id="9794566at2"/>
<protein>
    <recommendedName>
        <fullName evidence="1">N-acetyltransferase domain-containing protein</fullName>
    </recommendedName>
</protein>
<dbReference type="EMBL" id="JXLC01000002">
    <property type="protein sequence ID" value="OJG93163.1"/>
    <property type="molecule type" value="Genomic_DNA"/>
</dbReference>
<organism evidence="3 5">
    <name type="scientific">Enterococcus silesiacus</name>
    <dbReference type="NCBI Taxonomy" id="332949"/>
    <lineage>
        <taxon>Bacteria</taxon>
        <taxon>Bacillati</taxon>
        <taxon>Bacillota</taxon>
        <taxon>Bacilli</taxon>
        <taxon>Lactobacillales</taxon>
        <taxon>Enterococcaceae</taxon>
        <taxon>Enterococcus</taxon>
    </lineage>
</organism>
<evidence type="ECO:0000313" key="3">
    <source>
        <dbReference type="EMBL" id="OJG93163.1"/>
    </source>
</evidence>
<evidence type="ECO:0000259" key="1">
    <source>
        <dbReference type="PROSITE" id="PS51186"/>
    </source>
</evidence>
<gene>
    <name evidence="2" type="ORF">ATZ33_01985</name>
    <name evidence="3" type="ORF">RV15_GL001195</name>
</gene>
<reference evidence="2 4" key="2">
    <citation type="submission" date="2015-12" db="EMBL/GenBank/DDBJ databases">
        <authorList>
            <person name="Lauer A."/>
            <person name="Humrighouse B."/>
            <person name="Loparev V."/>
            <person name="Shewmaker P.L."/>
            <person name="Whitney A.M."/>
            <person name="McLaughlin R.W."/>
        </authorList>
    </citation>
    <scope>NUCLEOTIDE SEQUENCE [LARGE SCALE GENOMIC DNA]</scope>
    <source>
        <strain evidence="2 4">LMG 23085</strain>
    </source>
</reference>
<evidence type="ECO:0000313" key="5">
    <source>
        <dbReference type="Proteomes" id="UP000183039"/>
    </source>
</evidence>
<evidence type="ECO:0000313" key="4">
    <source>
        <dbReference type="Proteomes" id="UP000065511"/>
    </source>
</evidence>
<dbReference type="KEGG" id="ess:ATZ33_01985"/>
<feature type="domain" description="N-acetyltransferase" evidence="1">
    <location>
        <begin position="4"/>
        <end position="208"/>
    </location>
</feature>
<dbReference type="AlphaFoldDB" id="A0A0S3K7B6"/>